<dbReference type="PROSITE" id="PS51898">
    <property type="entry name" value="TYR_RECOMBINASE"/>
    <property type="match status" value="1"/>
</dbReference>
<dbReference type="GO" id="GO:0003677">
    <property type="term" value="F:DNA binding"/>
    <property type="evidence" value="ECO:0007669"/>
    <property type="project" value="InterPro"/>
</dbReference>
<dbReference type="InterPro" id="IPR002104">
    <property type="entry name" value="Integrase_catalytic"/>
</dbReference>
<name>A0AAN5SEE4_CLOPF</name>
<accession>A0AAN5SEE4</accession>
<organism evidence="3 4">
    <name type="scientific">Clostridium perfringens</name>
    <dbReference type="NCBI Taxonomy" id="1502"/>
    <lineage>
        <taxon>Bacteria</taxon>
        <taxon>Bacillati</taxon>
        <taxon>Bacillota</taxon>
        <taxon>Clostridia</taxon>
        <taxon>Eubacteriales</taxon>
        <taxon>Clostridiaceae</taxon>
        <taxon>Clostridium</taxon>
    </lineage>
</organism>
<dbReference type="InterPro" id="IPR013762">
    <property type="entry name" value="Integrase-like_cat_sf"/>
</dbReference>
<evidence type="ECO:0000313" key="3">
    <source>
        <dbReference type="EMBL" id="HAT4297977.1"/>
    </source>
</evidence>
<sequence>MKDVRRYEKGAASPIPEEKIKIFKEKIKEYGENEVYRERNYMLFLIGLGTGFRLQDLVTLLIGDLKDSIRCGYLEIQEEKQYNQWKSNLSRYPNKSRPPKRRVELGNSLIKALKSYVKDKKRSEYAFPSRKGQHITQEYFSKVLRSIGDELNINNISGHSLRKTYVTIIYEKSGNDIVKAKNAIGHKSVEETRRYIGEVERDIKKATKIIDSII</sequence>
<protein>
    <submittedName>
        <fullName evidence="3">Tyrosine-type recombinase/integrase</fullName>
    </submittedName>
</protein>
<dbReference type="Pfam" id="PF00589">
    <property type="entry name" value="Phage_integrase"/>
    <property type="match status" value="1"/>
</dbReference>
<dbReference type="InterPro" id="IPR050090">
    <property type="entry name" value="Tyrosine_recombinase_XerCD"/>
</dbReference>
<keyword evidence="1" id="KW-0233">DNA recombination</keyword>
<dbReference type="PANTHER" id="PTHR30349:SF82">
    <property type="entry name" value="INTEGRASE_RECOMBINASE YOEC-RELATED"/>
    <property type="match status" value="1"/>
</dbReference>
<comment type="caution">
    <text evidence="3">The sequence shown here is derived from an EMBL/GenBank/DDBJ whole genome shotgun (WGS) entry which is preliminary data.</text>
</comment>
<dbReference type="Proteomes" id="UP000855421">
    <property type="component" value="Unassembled WGS sequence"/>
</dbReference>
<dbReference type="PANTHER" id="PTHR30349">
    <property type="entry name" value="PHAGE INTEGRASE-RELATED"/>
    <property type="match status" value="1"/>
</dbReference>
<dbReference type="RefSeq" id="WP_110083659.1">
    <property type="nucleotide sequence ID" value="NZ_JACOGT010000001.1"/>
</dbReference>
<evidence type="ECO:0000256" key="1">
    <source>
        <dbReference type="ARBA" id="ARBA00023172"/>
    </source>
</evidence>
<dbReference type="EMBL" id="DACTBT010000005">
    <property type="protein sequence ID" value="HAT4297977.1"/>
    <property type="molecule type" value="Genomic_DNA"/>
</dbReference>
<dbReference type="GO" id="GO:0015074">
    <property type="term" value="P:DNA integration"/>
    <property type="evidence" value="ECO:0007669"/>
    <property type="project" value="InterPro"/>
</dbReference>
<evidence type="ECO:0000259" key="2">
    <source>
        <dbReference type="PROSITE" id="PS51898"/>
    </source>
</evidence>
<evidence type="ECO:0000313" key="4">
    <source>
        <dbReference type="Proteomes" id="UP000855421"/>
    </source>
</evidence>
<reference evidence="3" key="1">
    <citation type="journal article" date="2018" name="Genome Biol.">
        <title>SKESA: strategic k-mer extension for scrupulous assemblies.</title>
        <authorList>
            <person name="Souvorov A."/>
            <person name="Agarwala R."/>
            <person name="Lipman D.J."/>
        </authorList>
    </citation>
    <scope>NUCLEOTIDE SEQUENCE</scope>
    <source>
        <strain evidence="3">C25</strain>
    </source>
</reference>
<gene>
    <name evidence="3" type="ORF">I9063_001327</name>
</gene>
<dbReference type="InterPro" id="IPR011010">
    <property type="entry name" value="DNA_brk_join_enz"/>
</dbReference>
<dbReference type="Gene3D" id="1.10.443.10">
    <property type="entry name" value="Intergrase catalytic core"/>
    <property type="match status" value="1"/>
</dbReference>
<proteinExistence type="predicted"/>
<dbReference type="AlphaFoldDB" id="A0AAN5SEE4"/>
<feature type="domain" description="Tyr recombinase" evidence="2">
    <location>
        <begin position="10"/>
        <end position="211"/>
    </location>
</feature>
<reference evidence="3" key="2">
    <citation type="submission" date="2020-07" db="EMBL/GenBank/DDBJ databases">
        <authorList>
            <consortium name="NCBI Pathogen Detection Project"/>
        </authorList>
    </citation>
    <scope>NUCLEOTIDE SEQUENCE</scope>
    <source>
        <strain evidence="3">C25</strain>
    </source>
</reference>
<dbReference type="SUPFAM" id="SSF56349">
    <property type="entry name" value="DNA breaking-rejoining enzymes"/>
    <property type="match status" value="1"/>
</dbReference>
<dbReference type="GO" id="GO:0006310">
    <property type="term" value="P:DNA recombination"/>
    <property type="evidence" value="ECO:0007669"/>
    <property type="project" value="UniProtKB-KW"/>
</dbReference>